<name>A0A499UT36_9ACTN</name>
<proteinExistence type="predicted"/>
<organism evidence="2 3">
    <name type="scientific">Streptomyces antimycoticus</name>
    <dbReference type="NCBI Taxonomy" id="68175"/>
    <lineage>
        <taxon>Bacteria</taxon>
        <taxon>Bacillati</taxon>
        <taxon>Actinomycetota</taxon>
        <taxon>Actinomycetes</taxon>
        <taxon>Kitasatosporales</taxon>
        <taxon>Streptomycetaceae</taxon>
        <taxon>Streptomyces</taxon>
        <taxon>Streptomyces violaceusniger group</taxon>
    </lineage>
</organism>
<feature type="compositionally biased region" description="Basic and acidic residues" evidence="1">
    <location>
        <begin position="332"/>
        <end position="348"/>
    </location>
</feature>
<protein>
    <submittedName>
        <fullName evidence="2">Uncharacterized protein</fullName>
    </submittedName>
</protein>
<dbReference type="EMBL" id="AP019620">
    <property type="protein sequence ID" value="BBJ40421.1"/>
    <property type="molecule type" value="Genomic_DNA"/>
</dbReference>
<sequence length="348" mass="36908">MREQVAREEQHGAHTAVRGPGVHRDAEAVPRGQQTHHGEAELRRVAEPGDVHGALAGEQGGGPLDLQAVHAHTGVVDHDAGPVVHRLEADLHRGVGLRVAGGVVQQLGDREHDGLHGPAHHRDVDQGVHLHPLVVADARLGAADDIGQRGGQPLTAGPGTAEHGDGLGAPAELGVGVVDLQQIPQHIGVVVPLLHLGDRHLLLVGESLDGSHGRLERRLGGGVGPRLCLVHRTGELFHDGVQALREGRTGQFLVPQARQRAWLAQHIGDRGKAYVDEVLHLLVTGAQAVLESGVAPADSGGDLPLADQKHQDDEKRGGQTPAHRLRYVISHQEPRAEERGRGRNDSEP</sequence>
<evidence type="ECO:0000256" key="1">
    <source>
        <dbReference type="SAM" id="MobiDB-lite"/>
    </source>
</evidence>
<gene>
    <name evidence="2" type="ORF">SSPO_031390</name>
</gene>
<feature type="compositionally biased region" description="Basic and acidic residues" evidence="1">
    <location>
        <begin position="1"/>
        <end position="12"/>
    </location>
</feature>
<dbReference type="AlphaFoldDB" id="A0A499UT36"/>
<dbReference type="Proteomes" id="UP000463951">
    <property type="component" value="Chromosome"/>
</dbReference>
<feature type="compositionally biased region" description="Basic and acidic residues" evidence="1">
    <location>
        <begin position="307"/>
        <end position="317"/>
    </location>
</feature>
<evidence type="ECO:0000313" key="3">
    <source>
        <dbReference type="Proteomes" id="UP000463951"/>
    </source>
</evidence>
<accession>A0A499UT36</accession>
<feature type="region of interest" description="Disordered" evidence="1">
    <location>
        <begin position="299"/>
        <end position="348"/>
    </location>
</feature>
<feature type="region of interest" description="Disordered" evidence="1">
    <location>
        <begin position="1"/>
        <end position="39"/>
    </location>
</feature>
<evidence type="ECO:0000313" key="2">
    <source>
        <dbReference type="EMBL" id="BBJ40421.1"/>
    </source>
</evidence>
<reference evidence="2 3" key="1">
    <citation type="journal article" date="2020" name="Int. J. Syst. Evol. Microbiol.">
        <title>Reclassification of Streptomyces castelarensis and Streptomyces sporoclivatus as later heterotypic synonyms of Streptomyces antimycoticus.</title>
        <authorList>
            <person name="Komaki H."/>
            <person name="Tamura T."/>
        </authorList>
    </citation>
    <scope>NUCLEOTIDE SEQUENCE [LARGE SCALE GENOMIC DNA]</scope>
    <source>
        <strain evidence="2 3">NBRC 100767</strain>
    </source>
</reference>